<sequence length="303" mass="36161">MKKLFIGDSLYTLLIFLLVEEYRDDSIYIFGKTIEKGDLNLNGKKYFFYEDFKRYKKSRNIFIRGYISFKILFLSFLIGVKYTKTKRFGSDHLFMSRAFLKKGFTLIEDGSANYVCKKNFGRDKKVEKIYLSGMGEIPQEIREKTKIINLKALWKKKDDFEKNSILRIFKIKGSMVEKIREKTMVLLTQPLCEDGVIDEKRKIELYENILKNYDRRKIFIKKHPRETTNYKKYFPDILVIEEKFPWEIMDLLGVKMERAVTIFSSGVYGMGENIDFYGTEIDKTLFKKYGHCNLRRVHEFSRD</sequence>
<evidence type="ECO:0000256" key="1">
    <source>
        <dbReference type="SAM" id="Phobius"/>
    </source>
</evidence>
<dbReference type="Pfam" id="PF07922">
    <property type="entry name" value="Glyco_transf_52"/>
    <property type="match status" value="1"/>
</dbReference>
<dbReference type="Gene3D" id="3.40.50.11110">
    <property type="entry name" value="Sialyltransferase, C-terminal GT-B Rossman nucleotide-binding domain"/>
    <property type="match status" value="1"/>
</dbReference>
<dbReference type="Proteomes" id="UP000191153">
    <property type="component" value="Unassembled WGS sequence"/>
</dbReference>
<keyword evidence="3" id="KW-1185">Reference proteome</keyword>
<evidence type="ECO:0000313" key="3">
    <source>
        <dbReference type="Proteomes" id="UP000191153"/>
    </source>
</evidence>
<protein>
    <submittedName>
        <fullName evidence="2">Glycosyltransferase family 52</fullName>
    </submittedName>
</protein>
<dbReference type="AlphaFoldDB" id="A0A1T4LTU0"/>
<keyword evidence="1" id="KW-0812">Transmembrane</keyword>
<dbReference type="RefSeq" id="WP_159443564.1">
    <property type="nucleotide sequence ID" value="NZ_FUWX01000007.1"/>
</dbReference>
<gene>
    <name evidence="2" type="ORF">SAMN02745174_00966</name>
</gene>
<name>A0A1T4LTU0_9FUSO</name>
<dbReference type="GO" id="GO:0016740">
    <property type="term" value="F:transferase activity"/>
    <property type="evidence" value="ECO:0007669"/>
    <property type="project" value="UniProtKB-KW"/>
</dbReference>
<evidence type="ECO:0000313" key="2">
    <source>
        <dbReference type="EMBL" id="SJZ58133.1"/>
    </source>
</evidence>
<keyword evidence="1" id="KW-1133">Transmembrane helix</keyword>
<feature type="transmembrane region" description="Helical" evidence="1">
    <location>
        <begin position="61"/>
        <end position="80"/>
    </location>
</feature>
<keyword evidence="1" id="KW-0472">Membrane</keyword>
<keyword evidence="2" id="KW-0808">Transferase</keyword>
<accession>A0A1T4LTU0</accession>
<dbReference type="STRING" id="180163.SAMN02745174_00966"/>
<reference evidence="2 3" key="1">
    <citation type="submission" date="2017-02" db="EMBL/GenBank/DDBJ databases">
        <authorList>
            <person name="Peterson S.W."/>
        </authorList>
    </citation>
    <scope>NUCLEOTIDE SEQUENCE [LARGE SCALE GENOMIC DNA]</scope>
    <source>
        <strain evidence="2 3">ATCC 700028</strain>
    </source>
</reference>
<dbReference type="InterPro" id="IPR012477">
    <property type="entry name" value="Glyco_transf_52"/>
</dbReference>
<dbReference type="OrthoDB" id="88385at2"/>
<proteinExistence type="predicted"/>
<organism evidence="2 3">
    <name type="scientific">Cetobacterium ceti</name>
    <dbReference type="NCBI Taxonomy" id="180163"/>
    <lineage>
        <taxon>Bacteria</taxon>
        <taxon>Fusobacteriati</taxon>
        <taxon>Fusobacteriota</taxon>
        <taxon>Fusobacteriia</taxon>
        <taxon>Fusobacteriales</taxon>
        <taxon>Fusobacteriaceae</taxon>
        <taxon>Cetobacterium</taxon>
    </lineage>
</organism>
<dbReference type="EMBL" id="FUWX01000007">
    <property type="protein sequence ID" value="SJZ58133.1"/>
    <property type="molecule type" value="Genomic_DNA"/>
</dbReference>